<keyword evidence="3 11" id="KW-0732">Signal</keyword>
<dbReference type="CDD" id="cd02248">
    <property type="entry name" value="Peptidase_C1A"/>
    <property type="match status" value="1"/>
</dbReference>
<dbReference type="InterPro" id="IPR013128">
    <property type="entry name" value="Peptidase_C1A"/>
</dbReference>
<proteinExistence type="inferred from homology"/>
<dbReference type="GO" id="GO:0004197">
    <property type="term" value="F:cysteine-type endopeptidase activity"/>
    <property type="evidence" value="ECO:0007669"/>
    <property type="project" value="UniProtKB-EC"/>
</dbReference>
<comment type="caution">
    <text evidence="14">The sequence shown here is derived from an EMBL/GenBank/DDBJ whole genome shotgun (WGS) entry which is preliminary data.</text>
</comment>
<dbReference type="InterPro" id="IPR025661">
    <property type="entry name" value="Pept_asp_AS"/>
</dbReference>
<evidence type="ECO:0000256" key="4">
    <source>
        <dbReference type="ARBA" id="ARBA00022801"/>
    </source>
</evidence>
<keyword evidence="5" id="KW-0788">Thiol protease</keyword>
<organism evidence="14 15">
    <name type="scientific">Actinidia rufa</name>
    <dbReference type="NCBI Taxonomy" id="165716"/>
    <lineage>
        <taxon>Eukaryota</taxon>
        <taxon>Viridiplantae</taxon>
        <taxon>Streptophyta</taxon>
        <taxon>Embryophyta</taxon>
        <taxon>Tracheophyta</taxon>
        <taxon>Spermatophyta</taxon>
        <taxon>Magnoliopsida</taxon>
        <taxon>eudicotyledons</taxon>
        <taxon>Gunneridae</taxon>
        <taxon>Pentapetalae</taxon>
        <taxon>asterids</taxon>
        <taxon>Ericales</taxon>
        <taxon>Actinidiaceae</taxon>
        <taxon>Actinidia</taxon>
    </lineage>
</organism>
<dbReference type="InterPro" id="IPR038765">
    <property type="entry name" value="Papain-like_cys_pep_sf"/>
</dbReference>
<dbReference type="PROSITE" id="PS00640">
    <property type="entry name" value="THIOL_PROTEASE_ASN"/>
    <property type="match status" value="1"/>
</dbReference>
<dbReference type="InterPro" id="IPR000668">
    <property type="entry name" value="Peptidase_C1A_C"/>
</dbReference>
<evidence type="ECO:0000256" key="8">
    <source>
        <dbReference type="ARBA" id="ARBA00058326"/>
    </source>
</evidence>
<feature type="domain" description="Peptidase C1A papain C-terminal" evidence="12">
    <location>
        <begin position="127"/>
        <end position="342"/>
    </location>
</feature>
<gene>
    <name evidence="14" type="ORF">Acr_11g0002630</name>
</gene>
<dbReference type="InterPro" id="IPR013201">
    <property type="entry name" value="Prot_inhib_I29"/>
</dbReference>
<evidence type="ECO:0000256" key="11">
    <source>
        <dbReference type="SAM" id="SignalP"/>
    </source>
</evidence>
<evidence type="ECO:0000256" key="9">
    <source>
        <dbReference type="ARBA" id="ARBA00066502"/>
    </source>
</evidence>
<feature type="domain" description="Cathepsin propeptide inhibitor" evidence="13">
    <location>
        <begin position="42"/>
        <end position="99"/>
    </location>
</feature>
<feature type="chain" id="PRO_5029843894" description="Actinidain" evidence="11">
    <location>
        <begin position="25"/>
        <end position="380"/>
    </location>
</feature>
<evidence type="ECO:0000259" key="13">
    <source>
        <dbReference type="SMART" id="SM00848"/>
    </source>
</evidence>
<evidence type="ECO:0000256" key="3">
    <source>
        <dbReference type="ARBA" id="ARBA00022729"/>
    </source>
</evidence>
<comment type="function">
    <text evidence="8">Cysteine protease responsible for the cleavage of kiwellin into kissper and KiTH.</text>
</comment>
<dbReference type="GO" id="GO:0006508">
    <property type="term" value="P:proteolysis"/>
    <property type="evidence" value="ECO:0007669"/>
    <property type="project" value="UniProtKB-KW"/>
</dbReference>
<dbReference type="InterPro" id="IPR039417">
    <property type="entry name" value="Peptidase_C1A_papain-like"/>
</dbReference>
<keyword evidence="15" id="KW-1185">Reference proteome</keyword>
<dbReference type="AlphaFoldDB" id="A0A7J0FDF8"/>
<evidence type="ECO:0000256" key="6">
    <source>
        <dbReference type="ARBA" id="ARBA00023157"/>
    </source>
</evidence>
<dbReference type="EMBL" id="BJWL01000011">
    <property type="protein sequence ID" value="GFY95957.1"/>
    <property type="molecule type" value="Genomic_DNA"/>
</dbReference>
<dbReference type="Gene3D" id="1.10.287.2250">
    <property type="match status" value="1"/>
</dbReference>
<dbReference type="Pfam" id="PF00112">
    <property type="entry name" value="Peptidase_C1"/>
    <property type="match status" value="1"/>
</dbReference>
<comment type="similarity">
    <text evidence="1">Belongs to the peptidase C1 family.</text>
</comment>
<keyword evidence="4" id="KW-0378">Hydrolase</keyword>
<evidence type="ECO:0000259" key="12">
    <source>
        <dbReference type="SMART" id="SM00645"/>
    </source>
</evidence>
<comment type="catalytic activity">
    <reaction evidence="7">
        <text>Specificity close to that of papain.</text>
        <dbReference type="EC" id="3.4.22.14"/>
    </reaction>
</comment>
<evidence type="ECO:0000256" key="10">
    <source>
        <dbReference type="ARBA" id="ARBA00068904"/>
    </source>
</evidence>
<evidence type="ECO:0000256" key="1">
    <source>
        <dbReference type="ARBA" id="ARBA00008455"/>
    </source>
</evidence>
<name>A0A7J0FDF8_9ERIC</name>
<dbReference type="PROSITE" id="PS00639">
    <property type="entry name" value="THIOL_PROTEASE_HIS"/>
    <property type="match status" value="1"/>
</dbReference>
<evidence type="ECO:0000256" key="7">
    <source>
        <dbReference type="ARBA" id="ARBA00050389"/>
    </source>
</evidence>
<dbReference type="PRINTS" id="PR00705">
    <property type="entry name" value="PAPAIN"/>
</dbReference>
<feature type="signal peptide" evidence="11">
    <location>
        <begin position="1"/>
        <end position="24"/>
    </location>
</feature>
<dbReference type="Gene3D" id="3.90.70.10">
    <property type="entry name" value="Cysteine proteinases"/>
    <property type="match status" value="1"/>
</dbReference>
<dbReference type="EC" id="3.4.22.14" evidence="9"/>
<dbReference type="SMART" id="SM00645">
    <property type="entry name" value="Pept_C1"/>
    <property type="match status" value="1"/>
</dbReference>
<keyword evidence="2 14" id="KW-0645">Protease</keyword>
<dbReference type="InterPro" id="IPR025660">
    <property type="entry name" value="Pept_his_AS"/>
</dbReference>
<evidence type="ECO:0000256" key="5">
    <source>
        <dbReference type="ARBA" id="ARBA00022807"/>
    </source>
</evidence>
<dbReference type="SMART" id="SM00848">
    <property type="entry name" value="Inhibitor_I29"/>
    <property type="match status" value="1"/>
</dbReference>
<evidence type="ECO:0000313" key="15">
    <source>
        <dbReference type="Proteomes" id="UP000585474"/>
    </source>
</evidence>
<evidence type="ECO:0000313" key="14">
    <source>
        <dbReference type="EMBL" id="GFY95957.1"/>
    </source>
</evidence>
<dbReference type="SUPFAM" id="SSF54001">
    <property type="entry name" value="Cysteine proteinases"/>
    <property type="match status" value="1"/>
</dbReference>
<dbReference type="PANTHER" id="PTHR12411">
    <property type="entry name" value="CYSTEINE PROTEASE FAMILY C1-RELATED"/>
    <property type="match status" value="1"/>
</dbReference>
<dbReference type="FunFam" id="3.90.70.10:FF:000068">
    <property type="entry name" value="Cysteine protease 1"/>
    <property type="match status" value="1"/>
</dbReference>
<dbReference type="Proteomes" id="UP000585474">
    <property type="component" value="Unassembled WGS sequence"/>
</dbReference>
<evidence type="ECO:0000256" key="2">
    <source>
        <dbReference type="ARBA" id="ARBA00022670"/>
    </source>
</evidence>
<reference evidence="14 15" key="1">
    <citation type="submission" date="2019-07" db="EMBL/GenBank/DDBJ databases">
        <title>De Novo Assembly of kiwifruit Actinidia rufa.</title>
        <authorList>
            <person name="Sugita-Konishi S."/>
            <person name="Sato K."/>
            <person name="Mori E."/>
            <person name="Abe Y."/>
            <person name="Kisaki G."/>
            <person name="Hamano K."/>
            <person name="Suezawa K."/>
            <person name="Otani M."/>
            <person name="Fukuda T."/>
            <person name="Manabe T."/>
            <person name="Gomi K."/>
            <person name="Tabuchi M."/>
            <person name="Akimitsu K."/>
            <person name="Kataoka I."/>
        </authorList>
    </citation>
    <scope>NUCLEOTIDE SEQUENCE [LARGE SCALE GENOMIC DNA]</scope>
    <source>
        <strain evidence="15">cv. Fuchu</strain>
    </source>
</reference>
<protein>
    <recommendedName>
        <fullName evidence="10">Actinidain</fullName>
        <ecNumber evidence="9">3.4.22.14</ecNumber>
    </recommendedName>
</protein>
<accession>A0A7J0FDF8</accession>
<dbReference type="Pfam" id="PF08246">
    <property type="entry name" value="Inhibitor_I29"/>
    <property type="match status" value="1"/>
</dbReference>
<sequence length="380" mass="42622">MGSPKSFISMSLLFFSTLLILSLAFDAKNSTQRTNDEVKAMYESWLIKYGKSYNSLGERERRFEIFKESLRFIDEHNADTNRSYRVGLNQFADLTDEEFRSTYLGFTSGSNKTKVSNRYKPRVGQVLPDYVDWWSVGAVVDVKDQGLCSSCWAFSAIAAVEGINKIVTGNLISLSEQELVDCGRTQSTRGCNRGYMTDAFEFIINNGGINTEENYPYTAQDGECNLDLQNEKYVTIDDYENVPYNDEWALQTAVAYQPVSVALESVGDAFKYYDWGIFVGPCGTETDHAVTIVGYGTEEGMDYWIVKNSWGTNWGEGGYMRILRNVGGAGQCGIAKMPSYPVKYYDQKHPKPYSSMINPPTFSMSKDNPLGVNDGQKSSA</sequence>
<keyword evidence="6" id="KW-1015">Disulfide bond</keyword>
<dbReference type="OrthoDB" id="10253408at2759"/>